<evidence type="ECO:0000313" key="10">
    <source>
        <dbReference type="Proteomes" id="UP001527882"/>
    </source>
</evidence>
<keyword evidence="10" id="KW-1185">Reference proteome</keyword>
<comment type="subcellular location">
    <subcellularLocation>
        <location evidence="1">Cell membrane</location>
        <topology evidence="1">Multi-pass membrane protein</topology>
    </subcellularLocation>
</comment>
<sequence length="327" mass="34530">MKTTARSRYVTLRGPLYSYLVHKKAVTVTLLLLAVTTVLMIVSTGIGSVYIAPGEVVRSIFGFGSDSSEMIVRSLRLPRVIMAVLIGAALAVSGAILQGIVRNSLASPDTVGTTGGATLGAVLFFFFLSNKLSIHLLPLAAVIGAFAATLLVYILSWKNGVMPLRLVLVGIGFSAAMSSLSYMLMISGPIVLANQSLTFMTGSVYGVSWEKSVLPLLPWMIVLLPLIFLCARHLNIQGLGEDIAKGVAFGGAINFIGLLAPHIGRKLVGPSFGALLPVSALCGAIILLLADLAGRTLLPPHDIPAGVFTAAIGAPFFIYLLYRSRHR</sequence>
<evidence type="ECO:0000256" key="7">
    <source>
        <dbReference type="ARBA" id="ARBA00023136"/>
    </source>
</evidence>
<proteinExistence type="inferred from homology"/>
<accession>A0ABT4QFF0</accession>
<dbReference type="PANTHER" id="PTHR30472">
    <property type="entry name" value="FERRIC ENTEROBACTIN TRANSPORT SYSTEM PERMEASE PROTEIN"/>
    <property type="match status" value="1"/>
</dbReference>
<feature type="transmembrane region" description="Helical" evidence="8">
    <location>
        <begin position="167"/>
        <end position="192"/>
    </location>
</feature>
<evidence type="ECO:0000256" key="4">
    <source>
        <dbReference type="ARBA" id="ARBA00022475"/>
    </source>
</evidence>
<dbReference type="InterPro" id="IPR000522">
    <property type="entry name" value="ABC_transptr_permease_BtuC"/>
</dbReference>
<keyword evidence="6 8" id="KW-1133">Transmembrane helix</keyword>
<comment type="caution">
    <text evidence="9">The sequence shown here is derived from an EMBL/GenBank/DDBJ whole genome shotgun (WGS) entry which is preliminary data.</text>
</comment>
<feature type="transmembrane region" description="Helical" evidence="8">
    <location>
        <begin position="80"/>
        <end position="101"/>
    </location>
</feature>
<feature type="transmembrane region" description="Helical" evidence="8">
    <location>
        <begin position="305"/>
        <end position="322"/>
    </location>
</feature>
<dbReference type="Gene3D" id="1.10.3470.10">
    <property type="entry name" value="ABC transporter involved in vitamin B12 uptake, BtuC"/>
    <property type="match status" value="1"/>
</dbReference>
<feature type="transmembrane region" description="Helical" evidence="8">
    <location>
        <begin position="212"/>
        <end position="231"/>
    </location>
</feature>
<dbReference type="CDD" id="cd06550">
    <property type="entry name" value="TM_ABC_iron-siderophores_like"/>
    <property type="match status" value="1"/>
</dbReference>
<dbReference type="RefSeq" id="WP_269884133.1">
    <property type="nucleotide sequence ID" value="NZ_JAQAGZ010000018.1"/>
</dbReference>
<evidence type="ECO:0000256" key="8">
    <source>
        <dbReference type="SAM" id="Phobius"/>
    </source>
</evidence>
<evidence type="ECO:0000256" key="2">
    <source>
        <dbReference type="ARBA" id="ARBA00007935"/>
    </source>
</evidence>
<dbReference type="Proteomes" id="UP001527882">
    <property type="component" value="Unassembled WGS sequence"/>
</dbReference>
<dbReference type="SUPFAM" id="SSF81345">
    <property type="entry name" value="ABC transporter involved in vitamin B12 uptake, BtuC"/>
    <property type="match status" value="1"/>
</dbReference>
<evidence type="ECO:0000313" key="9">
    <source>
        <dbReference type="EMBL" id="MCZ8515604.1"/>
    </source>
</evidence>
<keyword evidence="3" id="KW-0813">Transport</keyword>
<dbReference type="Pfam" id="PF01032">
    <property type="entry name" value="FecCD"/>
    <property type="match status" value="2"/>
</dbReference>
<keyword evidence="4" id="KW-1003">Cell membrane</keyword>
<dbReference type="InterPro" id="IPR037294">
    <property type="entry name" value="ABC_BtuC-like"/>
</dbReference>
<evidence type="ECO:0000256" key="6">
    <source>
        <dbReference type="ARBA" id="ARBA00022989"/>
    </source>
</evidence>
<protein>
    <submittedName>
        <fullName evidence="9">Iron ABC transporter permease</fullName>
    </submittedName>
</protein>
<name>A0ABT4QFF0_9BACL</name>
<feature type="transmembrane region" description="Helical" evidence="8">
    <location>
        <begin position="134"/>
        <end position="155"/>
    </location>
</feature>
<reference evidence="9 10" key="1">
    <citation type="submission" date="2022-12" db="EMBL/GenBank/DDBJ databases">
        <title>Draft genome sequence of Paenibacillus sp. dW9.</title>
        <authorList>
            <person name="Choi E.-W."/>
            <person name="Kim D.-U."/>
        </authorList>
    </citation>
    <scope>NUCLEOTIDE SEQUENCE [LARGE SCALE GENOMIC DNA]</scope>
    <source>
        <strain evidence="10">dW9</strain>
    </source>
</reference>
<keyword evidence="5 8" id="KW-0812">Transmembrane</keyword>
<comment type="similarity">
    <text evidence="2">Belongs to the binding-protein-dependent transport system permease family. FecCD subfamily.</text>
</comment>
<gene>
    <name evidence="9" type="ORF">O9H85_24985</name>
</gene>
<evidence type="ECO:0000256" key="5">
    <source>
        <dbReference type="ARBA" id="ARBA00022692"/>
    </source>
</evidence>
<organism evidence="9 10">
    <name type="scientific">Paenibacillus gyeongsangnamensis</name>
    <dbReference type="NCBI Taxonomy" id="3388067"/>
    <lineage>
        <taxon>Bacteria</taxon>
        <taxon>Bacillati</taxon>
        <taxon>Bacillota</taxon>
        <taxon>Bacilli</taxon>
        <taxon>Bacillales</taxon>
        <taxon>Paenibacillaceae</taxon>
        <taxon>Paenibacillus</taxon>
    </lineage>
</organism>
<feature type="transmembrane region" description="Helical" evidence="8">
    <location>
        <begin position="272"/>
        <end position="293"/>
    </location>
</feature>
<evidence type="ECO:0000256" key="3">
    <source>
        <dbReference type="ARBA" id="ARBA00022448"/>
    </source>
</evidence>
<evidence type="ECO:0000256" key="1">
    <source>
        <dbReference type="ARBA" id="ARBA00004651"/>
    </source>
</evidence>
<feature type="transmembrane region" description="Helical" evidence="8">
    <location>
        <begin position="243"/>
        <end position="260"/>
    </location>
</feature>
<feature type="transmembrane region" description="Helical" evidence="8">
    <location>
        <begin position="110"/>
        <end position="128"/>
    </location>
</feature>
<keyword evidence="7 8" id="KW-0472">Membrane</keyword>
<feature type="transmembrane region" description="Helical" evidence="8">
    <location>
        <begin position="30"/>
        <end position="52"/>
    </location>
</feature>
<dbReference type="PANTHER" id="PTHR30472:SF24">
    <property type="entry name" value="FERRIC ENTEROBACTIN TRANSPORT SYSTEM PERMEASE PROTEIN FEPG"/>
    <property type="match status" value="1"/>
</dbReference>
<dbReference type="EMBL" id="JAQAGZ010000018">
    <property type="protein sequence ID" value="MCZ8515604.1"/>
    <property type="molecule type" value="Genomic_DNA"/>
</dbReference>